<keyword evidence="1 6" id="KW-0597">Phosphoprotein</keyword>
<feature type="DNA-binding region" description="OmpR/PhoB-type" evidence="7">
    <location>
        <begin position="125"/>
        <end position="220"/>
    </location>
</feature>
<dbReference type="InterPro" id="IPR039420">
    <property type="entry name" value="WalR-like"/>
</dbReference>
<dbReference type="PANTHER" id="PTHR48111">
    <property type="entry name" value="REGULATOR OF RPOS"/>
    <property type="match status" value="1"/>
</dbReference>
<evidence type="ECO:0000259" key="8">
    <source>
        <dbReference type="PROSITE" id="PS50110"/>
    </source>
</evidence>
<dbReference type="Pfam" id="PF00486">
    <property type="entry name" value="Trans_reg_C"/>
    <property type="match status" value="1"/>
</dbReference>
<dbReference type="KEGG" id="sinu:IMZ28_05135"/>
<accession>A0A7M1S943</accession>
<keyword evidence="4 7" id="KW-0238">DNA-binding</keyword>
<dbReference type="PANTHER" id="PTHR48111:SF1">
    <property type="entry name" value="TWO-COMPONENT RESPONSE REGULATOR ORR33"/>
    <property type="match status" value="1"/>
</dbReference>
<dbReference type="Pfam" id="PF00072">
    <property type="entry name" value="Response_reg"/>
    <property type="match status" value="1"/>
</dbReference>
<reference evidence="10 11" key="1">
    <citation type="submission" date="2020-10" db="EMBL/GenBank/DDBJ databases">
        <title>The genome of sulfurovum sp.</title>
        <authorList>
            <person name="Xie S."/>
            <person name="Shao Z."/>
            <person name="Jiang L."/>
        </authorList>
    </citation>
    <scope>NUCLEOTIDE SEQUENCE [LARGE SCALE GENOMIC DNA]</scope>
    <source>
        <strain evidence="10 11">ST-419</strain>
    </source>
</reference>
<dbReference type="GO" id="GO:0000976">
    <property type="term" value="F:transcription cis-regulatory region binding"/>
    <property type="evidence" value="ECO:0007669"/>
    <property type="project" value="TreeGrafter"/>
</dbReference>
<dbReference type="InterPro" id="IPR011006">
    <property type="entry name" value="CheY-like_superfamily"/>
</dbReference>
<feature type="domain" description="OmpR/PhoB-type" evidence="9">
    <location>
        <begin position="125"/>
        <end position="220"/>
    </location>
</feature>
<name>A0A7M1S943_9BACT</name>
<keyword evidence="11" id="KW-1185">Reference proteome</keyword>
<evidence type="ECO:0000256" key="2">
    <source>
        <dbReference type="ARBA" id="ARBA00023012"/>
    </source>
</evidence>
<dbReference type="InterPro" id="IPR001789">
    <property type="entry name" value="Sig_transdc_resp-reg_receiver"/>
</dbReference>
<dbReference type="RefSeq" id="WP_197549667.1">
    <property type="nucleotide sequence ID" value="NZ_CP063164.1"/>
</dbReference>
<feature type="modified residue" description="4-aspartylphosphate" evidence="6">
    <location>
        <position position="51"/>
    </location>
</feature>
<dbReference type="CDD" id="cd00383">
    <property type="entry name" value="trans_reg_C"/>
    <property type="match status" value="1"/>
</dbReference>
<evidence type="ECO:0000256" key="3">
    <source>
        <dbReference type="ARBA" id="ARBA00023015"/>
    </source>
</evidence>
<dbReference type="InterPro" id="IPR036388">
    <property type="entry name" value="WH-like_DNA-bd_sf"/>
</dbReference>
<dbReference type="Gene3D" id="1.10.10.10">
    <property type="entry name" value="Winged helix-like DNA-binding domain superfamily/Winged helix DNA-binding domain"/>
    <property type="match status" value="1"/>
</dbReference>
<evidence type="ECO:0000313" key="10">
    <source>
        <dbReference type="EMBL" id="QOR62850.1"/>
    </source>
</evidence>
<dbReference type="SMART" id="SM00448">
    <property type="entry name" value="REC"/>
    <property type="match status" value="1"/>
</dbReference>
<evidence type="ECO:0000256" key="6">
    <source>
        <dbReference type="PROSITE-ProRule" id="PRU00169"/>
    </source>
</evidence>
<evidence type="ECO:0000256" key="7">
    <source>
        <dbReference type="PROSITE-ProRule" id="PRU01091"/>
    </source>
</evidence>
<dbReference type="Gene3D" id="3.40.50.2300">
    <property type="match status" value="1"/>
</dbReference>
<feature type="domain" description="Response regulatory" evidence="8">
    <location>
        <begin position="2"/>
        <end position="116"/>
    </location>
</feature>
<evidence type="ECO:0000256" key="5">
    <source>
        <dbReference type="ARBA" id="ARBA00023163"/>
    </source>
</evidence>
<dbReference type="PROSITE" id="PS50110">
    <property type="entry name" value="RESPONSE_REGULATORY"/>
    <property type="match status" value="1"/>
</dbReference>
<keyword evidence="3" id="KW-0805">Transcription regulation</keyword>
<evidence type="ECO:0000256" key="4">
    <source>
        <dbReference type="ARBA" id="ARBA00023125"/>
    </source>
</evidence>
<gene>
    <name evidence="10" type="ORF">IMZ28_05135</name>
</gene>
<evidence type="ECO:0000259" key="9">
    <source>
        <dbReference type="PROSITE" id="PS51755"/>
    </source>
</evidence>
<dbReference type="PROSITE" id="PS51755">
    <property type="entry name" value="OMPR_PHOB"/>
    <property type="match status" value="1"/>
</dbReference>
<dbReference type="EMBL" id="CP063164">
    <property type="protein sequence ID" value="QOR62850.1"/>
    <property type="molecule type" value="Genomic_DNA"/>
</dbReference>
<dbReference type="Proteomes" id="UP000595074">
    <property type="component" value="Chromosome"/>
</dbReference>
<evidence type="ECO:0000313" key="11">
    <source>
        <dbReference type="Proteomes" id="UP000595074"/>
    </source>
</evidence>
<keyword evidence="5" id="KW-0804">Transcription</keyword>
<dbReference type="AlphaFoldDB" id="A0A7M1S943"/>
<dbReference type="GO" id="GO:0032993">
    <property type="term" value="C:protein-DNA complex"/>
    <property type="evidence" value="ECO:0007669"/>
    <property type="project" value="TreeGrafter"/>
</dbReference>
<sequence>MNILLLEDDIGLADIISEYLQDNDFDVDLVYDGEEALSLSYEKHYDLYILDVNVPILKGFELLQMMRKNGDKTPAIYITSLNDIEDVKKGFESGADDYMKKPFELTELLLRIRNIQKRSFAQQRSSRIQIDKELFFDIENELLIRGEEKISLPPKELKALKYFLRHPNKIVTFEDLYRTMWEYHESGSSDALRAHIKNLRKYLSTDMIQNIRGTGYRFIPKVS</sequence>
<evidence type="ECO:0000256" key="1">
    <source>
        <dbReference type="ARBA" id="ARBA00022553"/>
    </source>
</evidence>
<dbReference type="GO" id="GO:0000156">
    <property type="term" value="F:phosphorelay response regulator activity"/>
    <property type="evidence" value="ECO:0007669"/>
    <property type="project" value="TreeGrafter"/>
</dbReference>
<proteinExistence type="predicted"/>
<protein>
    <submittedName>
        <fullName evidence="10">Response regulator transcription factor</fullName>
    </submittedName>
</protein>
<keyword evidence="2" id="KW-0902">Two-component regulatory system</keyword>
<dbReference type="GO" id="GO:0005829">
    <property type="term" value="C:cytosol"/>
    <property type="evidence" value="ECO:0007669"/>
    <property type="project" value="TreeGrafter"/>
</dbReference>
<dbReference type="GO" id="GO:0006355">
    <property type="term" value="P:regulation of DNA-templated transcription"/>
    <property type="evidence" value="ECO:0007669"/>
    <property type="project" value="InterPro"/>
</dbReference>
<dbReference type="InterPro" id="IPR001867">
    <property type="entry name" value="OmpR/PhoB-type_DNA-bd"/>
</dbReference>
<dbReference type="SMART" id="SM00862">
    <property type="entry name" value="Trans_reg_C"/>
    <property type="match status" value="1"/>
</dbReference>
<dbReference type="SUPFAM" id="SSF52172">
    <property type="entry name" value="CheY-like"/>
    <property type="match status" value="1"/>
</dbReference>
<organism evidence="10 11">
    <name type="scientific">Sulfurovum indicum</name>
    <dbReference type="NCBI Taxonomy" id="2779528"/>
    <lineage>
        <taxon>Bacteria</taxon>
        <taxon>Pseudomonadati</taxon>
        <taxon>Campylobacterota</taxon>
        <taxon>Epsilonproteobacteria</taxon>
        <taxon>Campylobacterales</taxon>
        <taxon>Sulfurovaceae</taxon>
        <taxon>Sulfurovum</taxon>
    </lineage>
</organism>